<sequence>MVFYNSLHINYLSGHPPNRKIKGVFQMAYINFKDQWFQELRKVNWLVRERVEEKCRPFGITPEQGRVLNYLFTAGKTVNLTQLSQSLHVTKGNCSMFCRRLEKAGHITMSKNDRDARFIDVALTESGRTLIERMARQMESHPEQDVISPEDLEQILNGLKCLERYLQS</sequence>
<protein>
    <submittedName>
        <fullName evidence="2">Transcriptional regulator, MarR family</fullName>
    </submittedName>
</protein>
<name>C0CXW3_9FIRM</name>
<evidence type="ECO:0000259" key="1">
    <source>
        <dbReference type="PROSITE" id="PS50995"/>
    </source>
</evidence>
<reference evidence="2 3" key="2">
    <citation type="submission" date="2009-02" db="EMBL/GenBank/DDBJ databases">
        <title>Draft genome sequence of Clostridium asparagiforme (DSM 15981).</title>
        <authorList>
            <person name="Sudarsanam P."/>
            <person name="Ley R."/>
            <person name="Guruge J."/>
            <person name="Turnbaugh P.J."/>
            <person name="Mahowald M."/>
            <person name="Liep D."/>
            <person name="Gordon J."/>
        </authorList>
    </citation>
    <scope>NUCLEOTIDE SEQUENCE [LARGE SCALE GENOMIC DNA]</scope>
    <source>
        <strain evidence="2 3">DSM 15981</strain>
    </source>
</reference>
<dbReference type="InterPro" id="IPR036390">
    <property type="entry name" value="WH_DNA-bd_sf"/>
</dbReference>
<dbReference type="Gene3D" id="1.10.10.10">
    <property type="entry name" value="Winged helix-like DNA-binding domain superfamily/Winged helix DNA-binding domain"/>
    <property type="match status" value="1"/>
</dbReference>
<dbReference type="SMART" id="SM00347">
    <property type="entry name" value="HTH_MARR"/>
    <property type="match status" value="1"/>
</dbReference>
<gene>
    <name evidence="2" type="ORF">CLOSTASPAR_01838</name>
</gene>
<dbReference type="EMBL" id="ACCJ01000097">
    <property type="protein sequence ID" value="EEG56073.1"/>
    <property type="molecule type" value="Genomic_DNA"/>
</dbReference>
<keyword evidence="3" id="KW-1185">Reference proteome</keyword>
<dbReference type="InterPro" id="IPR039422">
    <property type="entry name" value="MarR/SlyA-like"/>
</dbReference>
<dbReference type="HOGENOM" id="CLU_083287_27_7_9"/>
<feature type="domain" description="HTH marR-type" evidence="1">
    <location>
        <begin position="33"/>
        <end position="164"/>
    </location>
</feature>
<dbReference type="GO" id="GO:0006950">
    <property type="term" value="P:response to stress"/>
    <property type="evidence" value="ECO:0007669"/>
    <property type="project" value="TreeGrafter"/>
</dbReference>
<evidence type="ECO:0000313" key="2">
    <source>
        <dbReference type="EMBL" id="EEG56073.1"/>
    </source>
</evidence>
<dbReference type="InterPro" id="IPR036388">
    <property type="entry name" value="WH-like_DNA-bd_sf"/>
</dbReference>
<proteinExistence type="predicted"/>
<dbReference type="Pfam" id="PF12802">
    <property type="entry name" value="MarR_2"/>
    <property type="match status" value="1"/>
</dbReference>
<comment type="caution">
    <text evidence="2">The sequence shown here is derived from an EMBL/GenBank/DDBJ whole genome shotgun (WGS) entry which is preliminary data.</text>
</comment>
<dbReference type="AlphaFoldDB" id="C0CXW3"/>
<dbReference type="PANTHER" id="PTHR33164">
    <property type="entry name" value="TRANSCRIPTIONAL REGULATOR, MARR FAMILY"/>
    <property type="match status" value="1"/>
</dbReference>
<evidence type="ECO:0000313" key="3">
    <source>
        <dbReference type="Proteomes" id="UP000004756"/>
    </source>
</evidence>
<dbReference type="PANTHER" id="PTHR33164:SF43">
    <property type="entry name" value="HTH-TYPE TRANSCRIPTIONAL REPRESSOR YETL"/>
    <property type="match status" value="1"/>
</dbReference>
<dbReference type="GO" id="GO:0003700">
    <property type="term" value="F:DNA-binding transcription factor activity"/>
    <property type="evidence" value="ECO:0007669"/>
    <property type="project" value="InterPro"/>
</dbReference>
<dbReference type="Proteomes" id="UP000004756">
    <property type="component" value="Unassembled WGS sequence"/>
</dbReference>
<dbReference type="SUPFAM" id="SSF46785">
    <property type="entry name" value="Winged helix' DNA-binding domain"/>
    <property type="match status" value="1"/>
</dbReference>
<dbReference type="PROSITE" id="PS50995">
    <property type="entry name" value="HTH_MARR_2"/>
    <property type="match status" value="1"/>
</dbReference>
<reference evidence="2 3" key="1">
    <citation type="submission" date="2009-01" db="EMBL/GenBank/DDBJ databases">
        <authorList>
            <person name="Fulton L."/>
            <person name="Clifton S."/>
            <person name="Fulton B."/>
            <person name="Xu J."/>
            <person name="Minx P."/>
            <person name="Pepin K.H."/>
            <person name="Johnson M."/>
            <person name="Bhonagiri V."/>
            <person name="Nash W.E."/>
            <person name="Mardis E.R."/>
            <person name="Wilson R.K."/>
        </authorList>
    </citation>
    <scope>NUCLEOTIDE SEQUENCE [LARGE SCALE GENOMIC DNA]</scope>
    <source>
        <strain evidence="2 3">DSM 15981</strain>
    </source>
</reference>
<organism evidence="2 3">
    <name type="scientific">[Clostridium] asparagiforme DSM 15981</name>
    <dbReference type="NCBI Taxonomy" id="518636"/>
    <lineage>
        <taxon>Bacteria</taxon>
        <taxon>Bacillati</taxon>
        <taxon>Bacillota</taxon>
        <taxon>Clostridia</taxon>
        <taxon>Lachnospirales</taxon>
        <taxon>Lachnospiraceae</taxon>
        <taxon>Enterocloster</taxon>
    </lineage>
</organism>
<accession>C0CXW3</accession>
<dbReference type="InterPro" id="IPR000835">
    <property type="entry name" value="HTH_MarR-typ"/>
</dbReference>